<dbReference type="GO" id="GO:0009432">
    <property type="term" value="P:SOS response"/>
    <property type="evidence" value="ECO:0007669"/>
    <property type="project" value="TreeGrafter"/>
</dbReference>
<feature type="domain" description="ATP-grasp" evidence="3">
    <location>
        <begin position="75"/>
        <end position="338"/>
    </location>
</feature>
<dbReference type="Gene3D" id="3.30.1490.20">
    <property type="entry name" value="ATP-grasp fold, A domain"/>
    <property type="match status" value="1"/>
</dbReference>
<name>A0A0W0XX83_9GAMM</name>
<dbReference type="AlphaFoldDB" id="A0A0W0XX83"/>
<keyword evidence="2" id="KW-0547">Nucleotide-binding</keyword>
<dbReference type="GO" id="GO:0005524">
    <property type="term" value="F:ATP binding"/>
    <property type="evidence" value="ECO:0007669"/>
    <property type="project" value="UniProtKB-UniRule"/>
</dbReference>
<gene>
    <name evidence="4" type="ORF">Lrub_1361</name>
</gene>
<keyword evidence="2" id="KW-0067">ATP-binding</keyword>
<evidence type="ECO:0000256" key="1">
    <source>
        <dbReference type="ARBA" id="ARBA00023211"/>
    </source>
</evidence>
<dbReference type="InterPro" id="IPR013815">
    <property type="entry name" value="ATP_grasp_subdomain_1"/>
</dbReference>
<evidence type="ECO:0000256" key="2">
    <source>
        <dbReference type="PROSITE-ProRule" id="PRU00409"/>
    </source>
</evidence>
<dbReference type="InterPro" id="IPR011761">
    <property type="entry name" value="ATP-grasp"/>
</dbReference>
<dbReference type="Proteomes" id="UP000054608">
    <property type="component" value="Unassembled WGS sequence"/>
</dbReference>
<dbReference type="GO" id="GO:0005737">
    <property type="term" value="C:cytoplasm"/>
    <property type="evidence" value="ECO:0007669"/>
    <property type="project" value="TreeGrafter"/>
</dbReference>
<keyword evidence="5" id="KW-1185">Reference proteome</keyword>
<evidence type="ECO:0000259" key="3">
    <source>
        <dbReference type="PROSITE" id="PS50975"/>
    </source>
</evidence>
<dbReference type="PATRIC" id="fig|458.5.peg.1405"/>
<evidence type="ECO:0000313" key="5">
    <source>
        <dbReference type="Proteomes" id="UP000054608"/>
    </source>
</evidence>
<dbReference type="Gene3D" id="3.30.470.20">
    <property type="entry name" value="ATP-grasp fold, B domain"/>
    <property type="match status" value="2"/>
</dbReference>
<dbReference type="SUPFAM" id="SSF56059">
    <property type="entry name" value="Glutathione synthetase ATP-binding domain-like"/>
    <property type="match status" value="1"/>
</dbReference>
<comment type="caution">
    <text evidence="4">The sequence shown here is derived from an EMBL/GenBank/DDBJ whole genome shotgun (WGS) entry which is preliminary data.</text>
</comment>
<protein>
    <submittedName>
        <fullName evidence="4">UDP-N-acetylmuramyl tripeptide synthase</fullName>
    </submittedName>
</protein>
<keyword evidence="1" id="KW-0464">Manganese</keyword>
<sequence>MVGGSGIADQAIIVDKNIRIYAETAEALGLPAIFQPELNILNIKLSRRCYYFHAAITPFNQGASIYIAKHKYLANYLLDKAGFPVPKATLLLAKHFSKAILCQKIEHFRFPLVAKPAQDTVRGRDVFCNIKDLDTLYTYLDEQLKTHKSMQVEEFHQGLKEYRVLVFKRRVIGVVERFGARVTGDGRHTLAQLIDASNAAREKLSDKLTISPLVVDQEYQQCLTEQGLTLESVPAAGQTVHLCHTVNTGRGGDIVSHGKNIHPGNARLLVKAAKTLGLQFVGFDVLCEDINQSFEHSRWLILEGNFNPNITIHEIPHRGIPSQVTRVLLIDLIKRHPFAYLAALSRKKYVSIGIKFTLIVSVILLLEQLAGRI</sequence>
<proteinExistence type="predicted"/>
<dbReference type="PANTHER" id="PTHR21621:SF0">
    <property type="entry name" value="BETA-CITRYLGLUTAMATE SYNTHASE B-RELATED"/>
    <property type="match status" value="1"/>
</dbReference>
<accession>A0A0W0XX83</accession>
<dbReference type="PROSITE" id="PS50975">
    <property type="entry name" value="ATP_GRASP"/>
    <property type="match status" value="1"/>
</dbReference>
<dbReference type="PANTHER" id="PTHR21621">
    <property type="entry name" value="RIBOSOMAL PROTEIN S6 MODIFICATION PROTEIN"/>
    <property type="match status" value="1"/>
</dbReference>
<dbReference type="GO" id="GO:0046872">
    <property type="term" value="F:metal ion binding"/>
    <property type="evidence" value="ECO:0007669"/>
    <property type="project" value="InterPro"/>
</dbReference>
<organism evidence="4 5">
    <name type="scientific">Legionella rubrilucens</name>
    <dbReference type="NCBI Taxonomy" id="458"/>
    <lineage>
        <taxon>Bacteria</taxon>
        <taxon>Pseudomonadati</taxon>
        <taxon>Pseudomonadota</taxon>
        <taxon>Gammaproteobacteria</taxon>
        <taxon>Legionellales</taxon>
        <taxon>Legionellaceae</taxon>
        <taxon>Legionella</taxon>
    </lineage>
</organism>
<dbReference type="GO" id="GO:0018169">
    <property type="term" value="F:ribosomal S6-glutamic acid ligase activity"/>
    <property type="evidence" value="ECO:0007669"/>
    <property type="project" value="TreeGrafter"/>
</dbReference>
<dbReference type="EMBL" id="LNYT01000007">
    <property type="protein sequence ID" value="KTD49010.1"/>
    <property type="molecule type" value="Genomic_DNA"/>
</dbReference>
<dbReference type="STRING" id="458.Lrub_1361"/>
<reference evidence="4 5" key="1">
    <citation type="submission" date="2015-11" db="EMBL/GenBank/DDBJ databases">
        <title>Genomic analysis of 38 Legionella species identifies large and diverse effector repertoires.</title>
        <authorList>
            <person name="Burstein D."/>
            <person name="Amaro F."/>
            <person name="Zusman T."/>
            <person name="Lifshitz Z."/>
            <person name="Cohen O."/>
            <person name="Gilbert J.A."/>
            <person name="Pupko T."/>
            <person name="Shuman H.A."/>
            <person name="Segal G."/>
        </authorList>
    </citation>
    <scope>NUCLEOTIDE SEQUENCE [LARGE SCALE GENOMIC DNA]</scope>
    <source>
        <strain evidence="4 5">WA-270A-C2</strain>
    </source>
</reference>
<evidence type="ECO:0000313" key="4">
    <source>
        <dbReference type="EMBL" id="KTD49010.1"/>
    </source>
</evidence>